<dbReference type="Pfam" id="PF12680">
    <property type="entry name" value="SnoaL_2"/>
    <property type="match status" value="1"/>
</dbReference>
<evidence type="ECO:0000313" key="4">
    <source>
        <dbReference type="Proteomes" id="UP000183063"/>
    </source>
</evidence>
<dbReference type="EMBL" id="FOCV01000012">
    <property type="protein sequence ID" value="SEO13907.1"/>
    <property type="molecule type" value="Genomic_DNA"/>
</dbReference>
<dbReference type="RefSeq" id="WP_072376592.1">
    <property type="nucleotide sequence ID" value="NZ_FNXB01000015.1"/>
</dbReference>
<dbReference type="Proteomes" id="UP000183063">
    <property type="component" value="Unassembled WGS sequence"/>
</dbReference>
<evidence type="ECO:0000313" key="5">
    <source>
        <dbReference type="Proteomes" id="UP000198939"/>
    </source>
</evidence>
<sequence>MSSNDDLRDLVRRIYHARVEGDLESLMSFLDDDCLFRVVGNQHLAPLTDPVVGAAALRVTMQYLIDNWDMRGIDFVSIHVDGDVALIHRRGRMRFGATEYDTEIMDKMTFENGKLKECVEFIDTLQAAALLDVVKLPTRN</sequence>
<reference evidence="3 5" key="1">
    <citation type="submission" date="2016-10" db="EMBL/GenBank/DDBJ databases">
        <authorList>
            <person name="Varghese N."/>
            <person name="Submissions S."/>
        </authorList>
    </citation>
    <scope>NUCLEOTIDE SEQUENCE [LARGE SCALE GENOMIC DNA]</scope>
    <source>
        <strain evidence="3 5">CGMCC 1.7071</strain>
    </source>
</reference>
<reference evidence="4" key="2">
    <citation type="submission" date="2016-10" db="EMBL/GenBank/DDBJ databases">
        <authorList>
            <person name="Wibberg D."/>
        </authorList>
    </citation>
    <scope>NUCLEOTIDE SEQUENCE [LARGE SCALE GENOMIC DNA]</scope>
</reference>
<reference evidence="2" key="3">
    <citation type="submission" date="2016-10" db="EMBL/GenBank/DDBJ databases">
        <authorList>
            <person name="de Groot N.N."/>
        </authorList>
    </citation>
    <scope>NUCLEOTIDE SEQUENCE [LARGE SCALE GENOMIC DNA]</scope>
    <source>
        <strain evidence="2">CCBAU85039</strain>
    </source>
</reference>
<keyword evidence="5" id="KW-1185">Reference proteome</keyword>
<dbReference type="Proteomes" id="UP000198939">
    <property type="component" value="Unassembled WGS sequence"/>
</dbReference>
<protein>
    <submittedName>
        <fullName evidence="2">Ketosteroid isomerase-related protein</fullName>
    </submittedName>
</protein>
<name>A0A1H8M947_9HYPH</name>
<organism evidence="2 4">
    <name type="scientific">Rhizobium tibeticum</name>
    <dbReference type="NCBI Taxonomy" id="501024"/>
    <lineage>
        <taxon>Bacteria</taxon>
        <taxon>Pseudomonadati</taxon>
        <taxon>Pseudomonadota</taxon>
        <taxon>Alphaproteobacteria</taxon>
        <taxon>Hyphomicrobiales</taxon>
        <taxon>Rhizobiaceae</taxon>
        <taxon>Rhizobium/Agrobacterium group</taxon>
        <taxon>Rhizobium</taxon>
    </lineage>
</organism>
<dbReference type="GO" id="GO:0016853">
    <property type="term" value="F:isomerase activity"/>
    <property type="evidence" value="ECO:0007669"/>
    <property type="project" value="UniProtKB-KW"/>
</dbReference>
<dbReference type="OrthoDB" id="8446131at2"/>
<dbReference type="InterPro" id="IPR032710">
    <property type="entry name" value="NTF2-like_dom_sf"/>
</dbReference>
<evidence type="ECO:0000259" key="1">
    <source>
        <dbReference type="Pfam" id="PF12680"/>
    </source>
</evidence>
<feature type="domain" description="SnoaL-like" evidence="1">
    <location>
        <begin position="11"/>
        <end position="117"/>
    </location>
</feature>
<dbReference type="SUPFAM" id="SSF54427">
    <property type="entry name" value="NTF2-like"/>
    <property type="match status" value="1"/>
</dbReference>
<evidence type="ECO:0000313" key="3">
    <source>
        <dbReference type="EMBL" id="SEO13907.1"/>
    </source>
</evidence>
<proteinExistence type="predicted"/>
<dbReference type="EMBL" id="FNXB01000015">
    <property type="protein sequence ID" value="SEH93479.1"/>
    <property type="molecule type" value="Genomic_DNA"/>
</dbReference>
<gene>
    <name evidence="2" type="ORF">RTCCBAU85039_3164</name>
    <name evidence="3" type="ORF">SAMN05216228_101279</name>
</gene>
<accession>A0A1H8M947</accession>
<dbReference type="AlphaFoldDB" id="A0A1H8M947"/>
<dbReference type="Gene3D" id="3.10.450.50">
    <property type="match status" value="1"/>
</dbReference>
<evidence type="ECO:0000313" key="2">
    <source>
        <dbReference type="EMBL" id="SEH93479.1"/>
    </source>
</evidence>
<dbReference type="STRING" id="501024.RTCCBAU85039_3164"/>
<dbReference type="InterPro" id="IPR037401">
    <property type="entry name" value="SnoaL-like"/>
</dbReference>
<keyword evidence="2" id="KW-0413">Isomerase</keyword>